<dbReference type="Proteomes" id="UP000649604">
    <property type="component" value="Unassembled WGS sequence"/>
</dbReference>
<dbReference type="AlphaFoldDB" id="A0A9D5JZ53"/>
<reference evidence="2" key="1">
    <citation type="submission" date="2019-11" db="EMBL/GenBank/DDBJ databases">
        <title>Microbial mats filling the niche in hypersaline microbial mats.</title>
        <authorList>
            <person name="Wong H.L."/>
            <person name="Macleod F.I."/>
            <person name="White R.A. III"/>
            <person name="Burns B.P."/>
        </authorList>
    </citation>
    <scope>NUCLEOTIDE SEQUENCE</scope>
    <source>
        <strain evidence="2">Rbin_158</strain>
    </source>
</reference>
<feature type="transmembrane region" description="Helical" evidence="1">
    <location>
        <begin position="74"/>
        <end position="94"/>
    </location>
</feature>
<dbReference type="SUPFAM" id="SSF103473">
    <property type="entry name" value="MFS general substrate transporter"/>
    <property type="match status" value="1"/>
</dbReference>
<gene>
    <name evidence="2" type="ORF">GF339_18830</name>
</gene>
<comment type="caution">
    <text evidence="2">The sequence shown here is derived from an EMBL/GenBank/DDBJ whole genome shotgun (WGS) entry which is preliminary data.</text>
</comment>
<organism evidence="2 3">
    <name type="scientific">candidate division KSB3 bacterium</name>
    <dbReference type="NCBI Taxonomy" id="2044937"/>
    <lineage>
        <taxon>Bacteria</taxon>
        <taxon>candidate division KSB3</taxon>
    </lineage>
</organism>
<protein>
    <submittedName>
        <fullName evidence="2">Spermidine synthase</fullName>
    </submittedName>
</protein>
<evidence type="ECO:0000313" key="2">
    <source>
        <dbReference type="EMBL" id="MBD3326646.1"/>
    </source>
</evidence>
<evidence type="ECO:0000256" key="1">
    <source>
        <dbReference type="SAM" id="Phobius"/>
    </source>
</evidence>
<feature type="non-terminal residue" evidence="2">
    <location>
        <position position="145"/>
    </location>
</feature>
<keyword evidence="1" id="KW-1133">Transmembrane helix</keyword>
<accession>A0A9D5JZ53</accession>
<feature type="transmembrane region" description="Helical" evidence="1">
    <location>
        <begin position="40"/>
        <end position="62"/>
    </location>
</feature>
<feature type="transmembrane region" description="Helical" evidence="1">
    <location>
        <begin position="114"/>
        <end position="141"/>
    </location>
</feature>
<evidence type="ECO:0000313" key="3">
    <source>
        <dbReference type="Proteomes" id="UP000649604"/>
    </source>
</evidence>
<sequence>MTDTRHKSIAYTLFFFSGVLSLMFQVVWLKKLVLVFGNTVWAVSTLLTAFMAGLALGSWLFGRIADRAESPLKLYGFLEGVIGVYGLLTLWIFAKLPILYIPLYRLSGGDTALMGVFKFLLGFCILLPPTMCMGGTLPLLARRFT</sequence>
<dbReference type="InterPro" id="IPR036259">
    <property type="entry name" value="MFS_trans_sf"/>
</dbReference>
<feature type="transmembrane region" description="Helical" evidence="1">
    <location>
        <begin position="9"/>
        <end position="28"/>
    </location>
</feature>
<dbReference type="EMBL" id="WJJP01000613">
    <property type="protein sequence ID" value="MBD3326646.1"/>
    <property type="molecule type" value="Genomic_DNA"/>
</dbReference>
<name>A0A9D5JZ53_9BACT</name>
<keyword evidence="1" id="KW-0812">Transmembrane</keyword>
<proteinExistence type="predicted"/>
<keyword evidence="1" id="KW-0472">Membrane</keyword>